<evidence type="ECO:0000313" key="4">
    <source>
        <dbReference type="Proteomes" id="UP000001645"/>
    </source>
</evidence>
<dbReference type="CTD" id="641700"/>
<keyword evidence="2" id="KW-1133">Transmembrane helix</keyword>
<dbReference type="RefSeq" id="XP_010717155.1">
    <property type="nucleotide sequence ID" value="XM_010718853.3"/>
</dbReference>
<organism evidence="3 4">
    <name type="scientific">Meleagris gallopavo</name>
    <name type="common">Wild turkey</name>
    <dbReference type="NCBI Taxonomy" id="9103"/>
    <lineage>
        <taxon>Eukaryota</taxon>
        <taxon>Metazoa</taxon>
        <taxon>Chordata</taxon>
        <taxon>Craniata</taxon>
        <taxon>Vertebrata</taxon>
        <taxon>Euteleostomi</taxon>
        <taxon>Archelosauria</taxon>
        <taxon>Archosauria</taxon>
        <taxon>Dinosauria</taxon>
        <taxon>Saurischia</taxon>
        <taxon>Theropoda</taxon>
        <taxon>Coelurosauria</taxon>
        <taxon>Aves</taxon>
        <taxon>Neognathae</taxon>
        <taxon>Galloanserae</taxon>
        <taxon>Galliformes</taxon>
        <taxon>Phasianidae</taxon>
        <taxon>Meleagridinae</taxon>
        <taxon>Meleagris</taxon>
    </lineage>
</organism>
<dbReference type="GO" id="GO:0016525">
    <property type="term" value="P:negative regulation of angiogenesis"/>
    <property type="evidence" value="ECO:0007669"/>
    <property type="project" value="Ensembl"/>
</dbReference>
<keyword evidence="2" id="KW-0812">Transmembrane</keyword>
<evidence type="ECO:0000313" key="3">
    <source>
        <dbReference type="Ensembl" id="ENSMGAP00000033833.1"/>
    </source>
</evidence>
<dbReference type="GO" id="GO:2000353">
    <property type="term" value="P:positive regulation of endothelial cell apoptotic process"/>
    <property type="evidence" value="ECO:0007669"/>
    <property type="project" value="Ensembl"/>
</dbReference>
<reference evidence="3" key="3">
    <citation type="submission" date="2025-09" db="UniProtKB">
        <authorList>
            <consortium name="Ensembl"/>
        </authorList>
    </citation>
    <scope>IDENTIFICATION</scope>
</reference>
<dbReference type="Proteomes" id="UP000001645">
    <property type="component" value="Chromosome 15"/>
</dbReference>
<feature type="compositionally biased region" description="Polar residues" evidence="1">
    <location>
        <begin position="156"/>
        <end position="169"/>
    </location>
</feature>
<feature type="compositionally biased region" description="Polar residues" evidence="1">
    <location>
        <begin position="79"/>
        <end position="102"/>
    </location>
</feature>
<name>A0A803YPY5_MELGA</name>
<dbReference type="InParanoid" id="A0A803YPY5"/>
<feature type="compositionally biased region" description="Low complexity" evidence="1">
    <location>
        <begin position="35"/>
        <end position="51"/>
    </location>
</feature>
<reference evidence="3" key="2">
    <citation type="submission" date="2025-08" db="UniProtKB">
        <authorList>
            <consortium name="Ensembl"/>
        </authorList>
    </citation>
    <scope>IDENTIFICATION</scope>
</reference>
<dbReference type="Ensembl" id="ENSMGAT00000034992.1">
    <property type="protein sequence ID" value="ENSMGAP00000033833.1"/>
    <property type="gene ID" value="ENSMGAG00000019773.1"/>
</dbReference>
<dbReference type="PRINTS" id="PR02069">
    <property type="entry name" value="ECCREGULATOR"/>
</dbReference>
<gene>
    <name evidence="3" type="primary">ECSCR</name>
</gene>
<evidence type="ECO:0000256" key="2">
    <source>
        <dbReference type="SAM" id="Phobius"/>
    </source>
</evidence>
<evidence type="ECO:0000256" key="1">
    <source>
        <dbReference type="SAM" id="MobiDB-lite"/>
    </source>
</evidence>
<keyword evidence="2" id="KW-0472">Membrane</keyword>
<dbReference type="Pfam" id="PF15820">
    <property type="entry name" value="ECSCR"/>
    <property type="match status" value="1"/>
</dbReference>
<feature type="region of interest" description="Disordered" evidence="1">
    <location>
        <begin position="35"/>
        <end position="105"/>
    </location>
</feature>
<protein>
    <submittedName>
        <fullName evidence="3">Endothelial cell surface expressed chemotaxis and apoptosis regulator</fullName>
    </submittedName>
</protein>
<dbReference type="GO" id="GO:0005886">
    <property type="term" value="C:plasma membrane"/>
    <property type="evidence" value="ECO:0007669"/>
    <property type="project" value="Ensembl"/>
</dbReference>
<dbReference type="GO" id="GO:0005829">
    <property type="term" value="C:cytosol"/>
    <property type="evidence" value="ECO:0007669"/>
    <property type="project" value="Ensembl"/>
</dbReference>
<feature type="compositionally biased region" description="Polar residues" evidence="1">
    <location>
        <begin position="59"/>
        <end position="68"/>
    </location>
</feature>
<dbReference type="GeneTree" id="ENSGT00400000023549"/>
<dbReference type="GO" id="GO:0005654">
    <property type="term" value="C:nucleoplasm"/>
    <property type="evidence" value="ECO:0007669"/>
    <property type="project" value="Ensembl"/>
</dbReference>
<feature type="transmembrane region" description="Helical" evidence="2">
    <location>
        <begin position="113"/>
        <end position="138"/>
    </location>
</feature>
<dbReference type="PANTHER" id="PTHR28602:SF1">
    <property type="entry name" value="ENDOTHELIAL CELL-SPECIFIC CHEMOTAXIS REGULATOR"/>
    <property type="match status" value="1"/>
</dbReference>
<proteinExistence type="predicted"/>
<dbReference type="GeneID" id="104913235"/>
<keyword evidence="4" id="KW-1185">Reference proteome</keyword>
<dbReference type="PANTHER" id="PTHR28602">
    <property type="entry name" value="ENDOTHELIAL CELL-SPECIFIC CHEMOTAXIS REGULATOR"/>
    <property type="match status" value="1"/>
</dbReference>
<dbReference type="InterPro" id="IPR026247">
    <property type="entry name" value="ECSCR"/>
</dbReference>
<dbReference type="AlphaFoldDB" id="A0A803YPY5"/>
<accession>A0A803YPY5</accession>
<reference evidence="3 4" key="1">
    <citation type="journal article" date="2010" name="PLoS Biol.">
        <title>Multi-platform next-generation sequencing of the domestic turkey (Meleagris gallopavo): genome assembly and analysis.</title>
        <authorList>
            <person name="Dalloul R.A."/>
            <person name="Long J.A."/>
            <person name="Zimin A.V."/>
            <person name="Aslam L."/>
            <person name="Beal K."/>
            <person name="Blomberg L.A."/>
            <person name="Bouffard P."/>
            <person name="Burt D.W."/>
            <person name="Crasta O."/>
            <person name="Crooijmans R.P."/>
            <person name="Cooper K."/>
            <person name="Coulombe R.A."/>
            <person name="De S."/>
            <person name="Delany M.E."/>
            <person name="Dodgson J.B."/>
            <person name="Dong J.J."/>
            <person name="Evans C."/>
            <person name="Frederickson K.M."/>
            <person name="Flicek P."/>
            <person name="Florea L."/>
            <person name="Folkerts O."/>
            <person name="Groenen M.A."/>
            <person name="Harkins T.T."/>
            <person name="Herrero J."/>
            <person name="Hoffmann S."/>
            <person name="Megens H.J."/>
            <person name="Jiang A."/>
            <person name="de Jong P."/>
            <person name="Kaiser P."/>
            <person name="Kim H."/>
            <person name="Kim K.W."/>
            <person name="Kim S."/>
            <person name="Langenberger D."/>
            <person name="Lee M.K."/>
            <person name="Lee T."/>
            <person name="Mane S."/>
            <person name="Marcais G."/>
            <person name="Marz M."/>
            <person name="McElroy A.P."/>
            <person name="Modise T."/>
            <person name="Nefedov M."/>
            <person name="Notredame C."/>
            <person name="Paton I.R."/>
            <person name="Payne W.S."/>
            <person name="Pertea G."/>
            <person name="Prickett D."/>
            <person name="Puiu D."/>
            <person name="Qioa D."/>
            <person name="Raineri E."/>
            <person name="Ruffier M."/>
            <person name="Salzberg S.L."/>
            <person name="Schatz M.C."/>
            <person name="Scheuring C."/>
            <person name="Schmidt C.J."/>
            <person name="Schroeder S."/>
            <person name="Searle S.M."/>
            <person name="Smith E.J."/>
            <person name="Smith J."/>
            <person name="Sonstegard T.S."/>
            <person name="Stadler P.F."/>
            <person name="Tafer H."/>
            <person name="Tu Z.J."/>
            <person name="Van Tassell C.P."/>
            <person name="Vilella A.J."/>
            <person name="Williams K.P."/>
            <person name="Yorke J.A."/>
            <person name="Zhang L."/>
            <person name="Zhang H.B."/>
            <person name="Zhang X."/>
            <person name="Zhang Y."/>
            <person name="Reed K.M."/>
        </authorList>
    </citation>
    <scope>NUCLEOTIDE SEQUENCE [LARGE SCALE GENOMIC DNA]</scope>
</reference>
<feature type="region of interest" description="Disordered" evidence="1">
    <location>
        <begin position="147"/>
        <end position="170"/>
    </location>
</feature>
<dbReference type="GO" id="GO:1901800">
    <property type="term" value="P:positive regulation of proteasomal protein catabolic process"/>
    <property type="evidence" value="ECO:0007669"/>
    <property type="project" value="Ensembl"/>
</dbReference>
<sequence length="199" mass="21283">MTAFPFPCYLVLDLQEASVKSAAPADLNLTHMDQTTTTKSSSVSPTLLTSSAQDEKSSGSRNTTTPSTPGEEYKRRESTTAAATQGTSRTVTPALEISSSLPMPTPTEYESPLTVVAFGVISFIVILVVVVIILVSVVSLRFKCNRSKDSEDKQKPGSSMVSESCSAGTSEKDNSITLISMKNINMNNSMTYPPSEKVL</sequence>